<organism evidence="9 10">
    <name type="scientific">Lysinibacillus piscis</name>
    <dbReference type="NCBI Taxonomy" id="2518931"/>
    <lineage>
        <taxon>Bacteria</taxon>
        <taxon>Bacillati</taxon>
        <taxon>Bacillota</taxon>
        <taxon>Bacilli</taxon>
        <taxon>Bacillales</taxon>
        <taxon>Bacillaceae</taxon>
        <taxon>Lysinibacillus</taxon>
    </lineage>
</organism>
<evidence type="ECO:0000256" key="6">
    <source>
        <dbReference type="ARBA" id="ARBA00022989"/>
    </source>
</evidence>
<dbReference type="SMART" id="SM00793">
    <property type="entry name" value="AgrB"/>
    <property type="match status" value="1"/>
</dbReference>
<evidence type="ECO:0000256" key="5">
    <source>
        <dbReference type="ARBA" id="ARBA00022801"/>
    </source>
</evidence>
<sequence>MKYIENYLVNLFTLESHTQTERLKIEYGIKLLVSEVGRLFIVYSIALLLGCLLEVMITHIAFYVLRQVCFGFHFQTSRQCLIGSILLFPILCKLTTYIKIDGTLLSILTLLSLLLVVYLAPQGTKKHSILNTAHRDYLKKKIYKRAIILYGIYLLLPSTLLPFITLGILLELFMLLLEIYNQKKETILYELS</sequence>
<evidence type="ECO:0000313" key="10">
    <source>
        <dbReference type="Proteomes" id="UP001065593"/>
    </source>
</evidence>
<evidence type="ECO:0000256" key="8">
    <source>
        <dbReference type="SAM" id="Phobius"/>
    </source>
</evidence>
<feature type="transmembrane region" description="Helical" evidence="8">
    <location>
        <begin position="40"/>
        <end position="65"/>
    </location>
</feature>
<feature type="transmembrane region" description="Helical" evidence="8">
    <location>
        <begin position="104"/>
        <end position="121"/>
    </location>
</feature>
<evidence type="ECO:0000256" key="7">
    <source>
        <dbReference type="ARBA" id="ARBA00023136"/>
    </source>
</evidence>
<evidence type="ECO:0000256" key="3">
    <source>
        <dbReference type="ARBA" id="ARBA00022670"/>
    </source>
</evidence>
<feature type="transmembrane region" description="Helical" evidence="8">
    <location>
        <begin position="147"/>
        <end position="170"/>
    </location>
</feature>
<evidence type="ECO:0008006" key="11">
    <source>
        <dbReference type="Google" id="ProtNLM"/>
    </source>
</evidence>
<keyword evidence="6 8" id="KW-1133">Transmembrane helix</keyword>
<evidence type="ECO:0000256" key="4">
    <source>
        <dbReference type="ARBA" id="ARBA00022692"/>
    </source>
</evidence>
<evidence type="ECO:0000313" key="9">
    <source>
        <dbReference type="EMBL" id="GLC90555.1"/>
    </source>
</evidence>
<keyword evidence="7 8" id="KW-0472">Membrane</keyword>
<evidence type="ECO:0000256" key="1">
    <source>
        <dbReference type="ARBA" id="ARBA00022475"/>
    </source>
</evidence>
<keyword evidence="10" id="KW-1185">Reference proteome</keyword>
<keyword evidence="1" id="KW-1003">Cell membrane</keyword>
<keyword evidence="4 8" id="KW-0812">Transmembrane</keyword>
<proteinExistence type="predicted"/>
<evidence type="ECO:0000256" key="2">
    <source>
        <dbReference type="ARBA" id="ARBA00022654"/>
    </source>
</evidence>
<comment type="caution">
    <text evidence="9">The sequence shown here is derived from an EMBL/GenBank/DDBJ whole genome shotgun (WGS) entry which is preliminary data.</text>
</comment>
<keyword evidence="3" id="KW-0645">Protease</keyword>
<name>A0ABQ5NQE8_9BACI</name>
<gene>
    <name evidence="9" type="ORF">LYSBPC_36820</name>
</gene>
<keyword evidence="5" id="KW-0378">Hydrolase</keyword>
<dbReference type="EMBL" id="BRZA01000012">
    <property type="protein sequence ID" value="GLC90555.1"/>
    <property type="molecule type" value="Genomic_DNA"/>
</dbReference>
<dbReference type="Pfam" id="PF04647">
    <property type="entry name" value="AgrB"/>
    <property type="match status" value="1"/>
</dbReference>
<dbReference type="InterPro" id="IPR006741">
    <property type="entry name" value="AgrB"/>
</dbReference>
<dbReference type="Proteomes" id="UP001065593">
    <property type="component" value="Unassembled WGS sequence"/>
</dbReference>
<keyword evidence="2" id="KW-0673">Quorum sensing</keyword>
<reference evidence="9" key="1">
    <citation type="submission" date="2022-08" db="EMBL/GenBank/DDBJ databases">
        <title>Draft genome sequence of Lysinibacillus sp. strain KH24.</title>
        <authorList>
            <person name="Kanbe H."/>
            <person name="Itoh H."/>
        </authorList>
    </citation>
    <scope>NUCLEOTIDE SEQUENCE</scope>
    <source>
        <strain evidence="9">KH24</strain>
    </source>
</reference>
<accession>A0ABQ5NQE8</accession>
<dbReference type="RefSeq" id="WP_264990464.1">
    <property type="nucleotide sequence ID" value="NZ_BRZA01000012.1"/>
</dbReference>
<protein>
    <recommendedName>
        <fullName evidence="11">Accessory regulator AgrB</fullName>
    </recommendedName>
</protein>